<evidence type="ECO:0000313" key="4">
    <source>
        <dbReference type="Proteomes" id="UP000515158"/>
    </source>
</evidence>
<dbReference type="InParanoid" id="A0A6P9A5J9"/>
<keyword evidence="1" id="KW-0472">Membrane</keyword>
<proteinExistence type="predicted"/>
<protein>
    <submittedName>
        <fullName evidence="5">Nose resistant to fluoxetine protein 6-like</fullName>
    </submittedName>
</protein>
<dbReference type="GO" id="GO:0016747">
    <property type="term" value="F:acyltransferase activity, transferring groups other than amino-acyl groups"/>
    <property type="evidence" value="ECO:0007669"/>
    <property type="project" value="InterPro"/>
</dbReference>
<dbReference type="AlphaFoldDB" id="A0A6P9A5J9"/>
<dbReference type="InterPro" id="IPR002656">
    <property type="entry name" value="Acyl_transf_3_dom"/>
</dbReference>
<dbReference type="Pfam" id="PF20146">
    <property type="entry name" value="NRF"/>
    <property type="match status" value="1"/>
</dbReference>
<evidence type="ECO:0000313" key="5">
    <source>
        <dbReference type="RefSeq" id="XP_034252509.1"/>
    </source>
</evidence>
<reference evidence="5" key="1">
    <citation type="submission" date="2025-08" db="UniProtKB">
        <authorList>
            <consortium name="RefSeq"/>
        </authorList>
    </citation>
    <scope>IDENTIFICATION</scope>
    <source>
        <tissue evidence="5">Total insect</tissue>
    </source>
</reference>
<feature type="transmembrane region" description="Helical" evidence="1">
    <location>
        <begin position="314"/>
        <end position="332"/>
    </location>
</feature>
<organism evidence="5">
    <name type="scientific">Thrips palmi</name>
    <name type="common">Melon thrips</name>
    <dbReference type="NCBI Taxonomy" id="161013"/>
    <lineage>
        <taxon>Eukaryota</taxon>
        <taxon>Metazoa</taxon>
        <taxon>Ecdysozoa</taxon>
        <taxon>Arthropoda</taxon>
        <taxon>Hexapoda</taxon>
        <taxon>Insecta</taxon>
        <taxon>Pterygota</taxon>
        <taxon>Neoptera</taxon>
        <taxon>Paraneoptera</taxon>
        <taxon>Thysanoptera</taxon>
        <taxon>Terebrantia</taxon>
        <taxon>Thripoidea</taxon>
        <taxon>Thripidae</taxon>
        <taxon>Thrips</taxon>
    </lineage>
</organism>
<dbReference type="OrthoDB" id="118951at2759"/>
<name>A0A6P9A5J9_THRPL</name>
<keyword evidence="1" id="KW-1133">Transmembrane helix</keyword>
<feature type="transmembrane region" description="Helical" evidence="1">
    <location>
        <begin position="525"/>
        <end position="547"/>
    </location>
</feature>
<dbReference type="InterPro" id="IPR052728">
    <property type="entry name" value="O2_lipid_transport_reg"/>
</dbReference>
<dbReference type="PANTHER" id="PTHR11161">
    <property type="entry name" value="O-ACYLTRANSFERASE"/>
    <property type="match status" value="1"/>
</dbReference>
<feature type="domain" description="Nose resistant-to-fluoxetine protein N-terminal" evidence="3">
    <location>
        <begin position="62"/>
        <end position="226"/>
    </location>
</feature>
<keyword evidence="1" id="KW-0812">Transmembrane</keyword>
<accession>A0A6P9A5J9</accession>
<dbReference type="RefSeq" id="XP_034252509.1">
    <property type="nucleotide sequence ID" value="XM_034396618.1"/>
</dbReference>
<feature type="transmembrane region" description="Helical" evidence="1">
    <location>
        <begin position="278"/>
        <end position="302"/>
    </location>
</feature>
<evidence type="ECO:0000256" key="2">
    <source>
        <dbReference type="SAM" id="SignalP"/>
    </source>
</evidence>
<feature type="signal peptide" evidence="2">
    <location>
        <begin position="1"/>
        <end position="28"/>
    </location>
</feature>
<dbReference type="Pfam" id="PF01757">
    <property type="entry name" value="Acyl_transf_3"/>
    <property type="match status" value="1"/>
</dbReference>
<dbReference type="PROSITE" id="PS51257">
    <property type="entry name" value="PROKAR_LIPOPROTEIN"/>
    <property type="match status" value="1"/>
</dbReference>
<dbReference type="Proteomes" id="UP000515158">
    <property type="component" value="Unplaced"/>
</dbReference>
<sequence length="651" mass="69573">MVSRSTRSRSTTIIVTIALSWLVSCACGTPLPGPLQLPHLQVVPTVSPLAGKLLDSEAAGDEGQCARDTTTVEAAASNRTLWAVRMLDASAHVPSGVFHGSRYQLGNFEGCMSAAETSPVGARYCLVSLSYNKHTAPAPATSAAPGRTSARRTPWELVGDLSPHQDAAEIMSGVGMADGGLPLGDLRAALCVPRACRPAVLQAAGTRWTAFDWRRHLRALGKADPPVSGMDLAPVSGMRFLTALYLVTVHRGLHSGRAAISNYEYYTASARSRPSLALLYRGSLAVDTFFFVAGLMLAVAPGRVSLGTAFAARATRVMSIYVIVLLFFVTALPEMTTGPLWTEVAQPMSDSCKSYWWANLLLVGNYVNGGTQDTTGCMGHSWSLYVDMHMFVVGVLLLRWLPAGLSGLAVLAGLSALSPLPLFLGTWLGDWPATVTWSLRTIQGMHGVQHIHDAYMPTHMRTPPYFVGLLAGRGLLELKARGFRPGRGATLVCTALGLAAMLAVMCGSAPFAAPDADFSAASKALYAAGAPLAWSLALAVVVVVTVLGERTLVHSLLSWQPLVTLSRLTFAVYIVSYPMQALFMAAKQDSVYLTPFNVIRDSLSDLVLSFAISFWLTIVAEAPARELTNKFLFGNRNATPKAKKAESEKED</sequence>
<keyword evidence="4" id="KW-1185">Reference proteome</keyword>
<feature type="chain" id="PRO_5028446147" evidence="2">
    <location>
        <begin position="29"/>
        <end position="651"/>
    </location>
</feature>
<dbReference type="KEGG" id="tpal:117651993"/>
<dbReference type="GeneID" id="117651993"/>
<evidence type="ECO:0000259" key="3">
    <source>
        <dbReference type="SMART" id="SM00703"/>
    </source>
</evidence>
<dbReference type="SMART" id="SM00703">
    <property type="entry name" value="NRF"/>
    <property type="match status" value="1"/>
</dbReference>
<evidence type="ECO:0000256" key="1">
    <source>
        <dbReference type="SAM" id="Phobius"/>
    </source>
</evidence>
<dbReference type="PANTHER" id="PTHR11161:SF71">
    <property type="entry name" value="NOSE RESISTANT-TO-FLUOXETINE PROTEIN N-TERMINAL DOMAIN-CONTAINING PROTEIN"/>
    <property type="match status" value="1"/>
</dbReference>
<feature type="transmembrane region" description="Helical" evidence="1">
    <location>
        <begin position="490"/>
        <end position="513"/>
    </location>
</feature>
<dbReference type="InterPro" id="IPR006621">
    <property type="entry name" value="Nose-resist-to-fluoxetine_N"/>
</dbReference>
<keyword evidence="2" id="KW-0732">Signal</keyword>
<gene>
    <name evidence="5" type="primary">LOC117651993</name>
</gene>